<dbReference type="OrthoDB" id="5298866at2"/>
<dbReference type="AlphaFoldDB" id="A0A0C2BY91"/>
<evidence type="ECO:0000313" key="3">
    <source>
        <dbReference type="Proteomes" id="UP000031572"/>
    </source>
</evidence>
<dbReference type="InterPro" id="IPR036680">
    <property type="entry name" value="SPOR-like_sf"/>
</dbReference>
<proteinExistence type="predicted"/>
<dbReference type="Proteomes" id="UP000031572">
    <property type="component" value="Unassembled WGS sequence"/>
</dbReference>
<organism evidence="2 3">
    <name type="scientific">Noviherbaspirillum autotrophicum</name>
    <dbReference type="NCBI Taxonomy" id="709839"/>
    <lineage>
        <taxon>Bacteria</taxon>
        <taxon>Pseudomonadati</taxon>
        <taxon>Pseudomonadota</taxon>
        <taxon>Betaproteobacteria</taxon>
        <taxon>Burkholderiales</taxon>
        <taxon>Oxalobacteraceae</taxon>
        <taxon>Noviherbaspirillum</taxon>
    </lineage>
</organism>
<accession>A0A0C2BY91</accession>
<dbReference type="STRING" id="709839.TSA66_22645"/>
<gene>
    <name evidence="2" type="ORF">TSA66_22645</name>
</gene>
<comment type="caution">
    <text evidence="2">The sequence shown here is derived from an EMBL/GenBank/DDBJ whole genome shotgun (WGS) entry which is preliminary data.</text>
</comment>
<feature type="compositionally biased region" description="Low complexity" evidence="1">
    <location>
        <begin position="93"/>
        <end position="115"/>
    </location>
</feature>
<dbReference type="RefSeq" id="WP_040041622.1">
    <property type="nucleotide sequence ID" value="NZ_JWJG01000028.1"/>
</dbReference>
<reference evidence="2 3" key="1">
    <citation type="submission" date="2014-12" db="EMBL/GenBank/DDBJ databases">
        <title>Denitrispirillum autotrophicum gen. nov., sp. nov., Denitrifying, Facultatively Autotrophic Bacteria Isolated from Rice Paddy Soil.</title>
        <authorList>
            <person name="Ishii S."/>
            <person name="Ashida N."/>
            <person name="Ohno H."/>
            <person name="Otsuka S."/>
            <person name="Yokota A."/>
            <person name="Senoo K."/>
        </authorList>
    </citation>
    <scope>NUCLEOTIDE SEQUENCE [LARGE SCALE GENOMIC DNA]</scope>
    <source>
        <strain evidence="2 3">TSA66</strain>
    </source>
</reference>
<name>A0A0C2BY91_9BURK</name>
<feature type="region of interest" description="Disordered" evidence="1">
    <location>
        <begin position="49"/>
        <end position="70"/>
    </location>
</feature>
<dbReference type="GO" id="GO:0042834">
    <property type="term" value="F:peptidoglycan binding"/>
    <property type="evidence" value="ECO:0007669"/>
    <property type="project" value="InterPro"/>
</dbReference>
<dbReference type="Gene3D" id="3.30.70.1070">
    <property type="entry name" value="Sporulation related repeat"/>
    <property type="match status" value="1"/>
</dbReference>
<sequence>MLKFFFWLLVLANAALFSYQRGYLDWWLPSGREPARLGNQLNPEKIKLVSAPSSAPSSASSPASSAPAAPAAAPSSVTAAAAEPVAPAPVAAPVKEHGAPAAPAPAANAATATPATPAPPPPEKKKPAMIACTEIGNFNTEDAKRVAAQLSALSVGSRIEQRPVREVTSHIVYIPPQADRESAEKKAEELRGLGVDDFFIIQDNSSLRWGISLGVFKTEDAARTHLANLNQKGVRSARIGERSANLVALQVRDMEADKKAVLERIKARFPKQEIRRCEPA</sequence>
<feature type="region of interest" description="Disordered" evidence="1">
    <location>
        <begin position="93"/>
        <end position="126"/>
    </location>
</feature>
<evidence type="ECO:0000313" key="2">
    <source>
        <dbReference type="EMBL" id="KIF82991.1"/>
    </source>
</evidence>
<dbReference type="EMBL" id="JWJG01000028">
    <property type="protein sequence ID" value="KIF82991.1"/>
    <property type="molecule type" value="Genomic_DNA"/>
</dbReference>
<protein>
    <recommendedName>
        <fullName evidence="4">SPOR domain-containing protein</fullName>
    </recommendedName>
</protein>
<dbReference type="SUPFAM" id="SSF110997">
    <property type="entry name" value="Sporulation related repeat"/>
    <property type="match status" value="1"/>
</dbReference>
<evidence type="ECO:0000256" key="1">
    <source>
        <dbReference type="SAM" id="MobiDB-lite"/>
    </source>
</evidence>
<evidence type="ECO:0008006" key="4">
    <source>
        <dbReference type="Google" id="ProtNLM"/>
    </source>
</evidence>
<keyword evidence="3" id="KW-1185">Reference proteome</keyword>